<keyword evidence="9" id="KW-0521">NADP</keyword>
<dbReference type="GO" id="GO:0050660">
    <property type="term" value="F:flavin adenine dinucleotide binding"/>
    <property type="evidence" value="ECO:0007669"/>
    <property type="project" value="TreeGrafter"/>
</dbReference>
<keyword evidence="7" id="KW-0285">Flavoprotein</keyword>
<dbReference type="PANTHER" id="PTHR22912:SF93">
    <property type="entry name" value="SOLUBLE PYRIDINE NUCLEOTIDE TRANSHYDROGENASE"/>
    <property type="match status" value="1"/>
</dbReference>
<dbReference type="EMBL" id="CP036279">
    <property type="protein sequence ID" value="QDU61436.1"/>
    <property type="molecule type" value="Genomic_DNA"/>
</dbReference>
<dbReference type="PRINTS" id="PR00368">
    <property type="entry name" value="FADPNR"/>
</dbReference>
<dbReference type="InterPro" id="IPR001100">
    <property type="entry name" value="Pyr_nuc-diS_OxRdtase"/>
</dbReference>
<dbReference type="InterPro" id="IPR023753">
    <property type="entry name" value="FAD/NAD-binding_dom"/>
</dbReference>
<dbReference type="InterPro" id="IPR036188">
    <property type="entry name" value="FAD/NAD-bd_sf"/>
</dbReference>
<keyword evidence="17" id="KW-1185">Reference proteome</keyword>
<feature type="domain" description="Pyridine nucleotide-disulphide oxidoreductase dimerisation" evidence="14">
    <location>
        <begin position="349"/>
        <end position="456"/>
    </location>
</feature>
<dbReference type="SUPFAM" id="SSF51905">
    <property type="entry name" value="FAD/NAD(P)-binding domain"/>
    <property type="match status" value="1"/>
</dbReference>
<dbReference type="InterPro" id="IPR050151">
    <property type="entry name" value="Class-I_Pyr_Nuc-Dis_Oxidored"/>
</dbReference>
<sequence>MRHFDLVVIGTGPAGQKAAIQASKLGKDVGIIEKKEVVGGSCLHTGTIPSKALREAVMALTGTTGQRERSRPQKKITLDDVIFWSNRVIRSEMEIIEDQMMRNGVELIRGTGRFEDAHTLKVTREHSSERVTGDYFVIATGTTPAHDPMLPYDNINVVDSDGLLHLKRLPRSMVIVGGGVIGTEYACILATLGVQITLIEGRDSLLGFVDHEVIEALQYHMRQVDITLRLGERVERVELSDPENRPGFSNSLVRATLESGKHIRSDTLMYCIGRSGATQSLGLENVGLETDHRGRIKVNEFYQSEVPHVYAAGDVIGFPALASTSMEQGRLAACHIFGGSTNSFPELFPYGIYAIPEISMVGKTEGQLTEEGIPYEMGIARYKECARGQLLGDDIGMLKMLVHEETRELLGVHIIGTGATELIHIGQVAMAHHGTLDFFIQNVFNYPTLAEAYKIAALNANNKLATA</sequence>
<evidence type="ECO:0000259" key="14">
    <source>
        <dbReference type="Pfam" id="PF02852"/>
    </source>
</evidence>
<dbReference type="KEGG" id="knv:Pan216_22930"/>
<dbReference type="Pfam" id="PF02852">
    <property type="entry name" value="Pyr_redox_dim"/>
    <property type="match status" value="1"/>
</dbReference>
<evidence type="ECO:0000256" key="3">
    <source>
        <dbReference type="ARBA" id="ARBA00007532"/>
    </source>
</evidence>
<dbReference type="Gene3D" id="3.50.50.60">
    <property type="entry name" value="FAD/NAD(P)-binding domain"/>
    <property type="match status" value="2"/>
</dbReference>
<evidence type="ECO:0000256" key="7">
    <source>
        <dbReference type="ARBA" id="ARBA00022630"/>
    </source>
</evidence>
<dbReference type="FunFam" id="3.30.390.30:FF:000001">
    <property type="entry name" value="Dihydrolipoyl dehydrogenase"/>
    <property type="match status" value="1"/>
</dbReference>
<evidence type="ECO:0000256" key="2">
    <source>
        <dbReference type="ARBA" id="ARBA00004496"/>
    </source>
</evidence>
<evidence type="ECO:0000256" key="6">
    <source>
        <dbReference type="ARBA" id="ARBA00022490"/>
    </source>
</evidence>
<evidence type="ECO:0000256" key="4">
    <source>
        <dbReference type="ARBA" id="ARBA00012772"/>
    </source>
</evidence>
<dbReference type="OrthoDB" id="230580at2"/>
<dbReference type="AlphaFoldDB" id="A0A518B3D3"/>
<dbReference type="GO" id="GO:0004148">
    <property type="term" value="F:dihydrolipoyl dehydrogenase (NADH) activity"/>
    <property type="evidence" value="ECO:0007669"/>
    <property type="project" value="TreeGrafter"/>
</dbReference>
<dbReference type="RefSeq" id="WP_145258031.1">
    <property type="nucleotide sequence ID" value="NZ_CP036279.1"/>
</dbReference>
<proteinExistence type="inferred from homology"/>
<dbReference type="InterPro" id="IPR016156">
    <property type="entry name" value="FAD/NAD-linked_Rdtase_dimer_sf"/>
</dbReference>
<evidence type="ECO:0000259" key="15">
    <source>
        <dbReference type="Pfam" id="PF07992"/>
    </source>
</evidence>
<feature type="binding site" evidence="13">
    <location>
        <position position="112"/>
    </location>
    <ligand>
        <name>FAD</name>
        <dbReference type="ChEBI" id="CHEBI:57692"/>
    </ligand>
</feature>
<accession>A0A518B3D3</accession>
<keyword evidence="10 16" id="KW-0560">Oxidoreductase</keyword>
<feature type="binding site" evidence="13">
    <location>
        <position position="51"/>
    </location>
    <ligand>
        <name>FAD</name>
        <dbReference type="ChEBI" id="CHEBI:57692"/>
    </ligand>
</feature>
<dbReference type="GO" id="GO:0005829">
    <property type="term" value="C:cytosol"/>
    <property type="evidence" value="ECO:0007669"/>
    <property type="project" value="TreeGrafter"/>
</dbReference>
<keyword evidence="8 13" id="KW-0274">FAD</keyword>
<dbReference type="GO" id="GO:0003957">
    <property type="term" value="F:NAD(P)+ transhydrogenase (Si-specific) activity"/>
    <property type="evidence" value="ECO:0007669"/>
    <property type="project" value="UniProtKB-EC"/>
</dbReference>
<feature type="binding site" evidence="13">
    <location>
        <begin position="177"/>
        <end position="184"/>
    </location>
    <ligand>
        <name>NAD(+)</name>
        <dbReference type="ChEBI" id="CHEBI:57540"/>
    </ligand>
</feature>
<comment type="function">
    <text evidence="1">Conversion of NADPH, generated by peripheral catabolic pathways, to NADH, which can enter the respiratory chain for energy generation.</text>
</comment>
<evidence type="ECO:0000313" key="16">
    <source>
        <dbReference type="EMBL" id="QDU61436.1"/>
    </source>
</evidence>
<dbReference type="SUPFAM" id="SSF55424">
    <property type="entry name" value="FAD/NAD-linked reductases, dimerisation (C-terminal) domain"/>
    <property type="match status" value="1"/>
</dbReference>
<feature type="binding site" evidence="13">
    <location>
        <position position="200"/>
    </location>
    <ligand>
        <name>NAD(+)</name>
        <dbReference type="ChEBI" id="CHEBI:57540"/>
    </ligand>
</feature>
<keyword evidence="6" id="KW-0963">Cytoplasm</keyword>
<feature type="domain" description="FAD/NAD(P)-binding" evidence="15">
    <location>
        <begin position="4"/>
        <end position="329"/>
    </location>
</feature>
<dbReference type="PIRSF" id="PIRSF000350">
    <property type="entry name" value="Mercury_reductase_MerA"/>
    <property type="match status" value="1"/>
</dbReference>
<dbReference type="EC" id="1.6.1.1" evidence="4"/>
<evidence type="ECO:0000256" key="10">
    <source>
        <dbReference type="ARBA" id="ARBA00023002"/>
    </source>
</evidence>
<organism evidence="16 17">
    <name type="scientific">Kolteria novifilia</name>
    <dbReference type="NCBI Taxonomy" id="2527975"/>
    <lineage>
        <taxon>Bacteria</taxon>
        <taxon>Pseudomonadati</taxon>
        <taxon>Planctomycetota</taxon>
        <taxon>Planctomycetia</taxon>
        <taxon>Kolteriales</taxon>
        <taxon>Kolteriaceae</taxon>
        <taxon>Kolteria</taxon>
    </lineage>
</organism>
<dbReference type="Pfam" id="PF07992">
    <property type="entry name" value="Pyr_redox_2"/>
    <property type="match status" value="1"/>
</dbReference>
<dbReference type="PRINTS" id="PR00411">
    <property type="entry name" value="PNDRDTASEI"/>
</dbReference>
<evidence type="ECO:0000256" key="12">
    <source>
        <dbReference type="ARBA" id="ARBA00031183"/>
    </source>
</evidence>
<feature type="binding site" evidence="13">
    <location>
        <position position="273"/>
    </location>
    <ligand>
        <name>NAD(+)</name>
        <dbReference type="ChEBI" id="CHEBI:57540"/>
    </ligand>
</feature>
<evidence type="ECO:0000313" key="17">
    <source>
        <dbReference type="Proteomes" id="UP000317093"/>
    </source>
</evidence>
<evidence type="ECO:0000256" key="11">
    <source>
        <dbReference type="ARBA" id="ARBA00023027"/>
    </source>
</evidence>
<gene>
    <name evidence="16" type="primary">sthA_1</name>
    <name evidence="16" type="ORF">Pan216_22930</name>
</gene>
<evidence type="ECO:0000256" key="13">
    <source>
        <dbReference type="PIRSR" id="PIRSR000350-3"/>
    </source>
</evidence>
<evidence type="ECO:0000256" key="8">
    <source>
        <dbReference type="ARBA" id="ARBA00022827"/>
    </source>
</evidence>
<reference evidence="16 17" key="1">
    <citation type="submission" date="2019-02" db="EMBL/GenBank/DDBJ databases">
        <title>Deep-cultivation of Planctomycetes and their phenomic and genomic characterization uncovers novel biology.</title>
        <authorList>
            <person name="Wiegand S."/>
            <person name="Jogler M."/>
            <person name="Boedeker C."/>
            <person name="Pinto D."/>
            <person name="Vollmers J."/>
            <person name="Rivas-Marin E."/>
            <person name="Kohn T."/>
            <person name="Peeters S.H."/>
            <person name="Heuer A."/>
            <person name="Rast P."/>
            <person name="Oberbeckmann S."/>
            <person name="Bunk B."/>
            <person name="Jeske O."/>
            <person name="Meyerdierks A."/>
            <person name="Storesund J.E."/>
            <person name="Kallscheuer N."/>
            <person name="Luecker S."/>
            <person name="Lage O.M."/>
            <person name="Pohl T."/>
            <person name="Merkel B.J."/>
            <person name="Hornburger P."/>
            <person name="Mueller R.-W."/>
            <person name="Bruemmer F."/>
            <person name="Labrenz M."/>
            <person name="Spormann A.M."/>
            <person name="Op den Camp H."/>
            <person name="Overmann J."/>
            <person name="Amann R."/>
            <person name="Jetten M.S.M."/>
            <person name="Mascher T."/>
            <person name="Medema M.H."/>
            <person name="Devos D.P."/>
            <person name="Kaster A.-K."/>
            <person name="Ovreas L."/>
            <person name="Rohde M."/>
            <person name="Galperin M.Y."/>
            <person name="Jogler C."/>
        </authorList>
    </citation>
    <scope>NUCLEOTIDE SEQUENCE [LARGE SCALE GENOMIC DNA]</scope>
    <source>
        <strain evidence="16 17">Pan216</strain>
    </source>
</reference>
<evidence type="ECO:0000256" key="1">
    <source>
        <dbReference type="ARBA" id="ARBA00002842"/>
    </source>
</evidence>
<dbReference type="InterPro" id="IPR004099">
    <property type="entry name" value="Pyr_nucl-diS_OxRdtase_dimer"/>
</dbReference>
<feature type="binding site" evidence="13">
    <location>
        <position position="314"/>
    </location>
    <ligand>
        <name>FAD</name>
        <dbReference type="ChEBI" id="CHEBI:57692"/>
    </ligand>
</feature>
<dbReference type="NCBIfam" id="NF003585">
    <property type="entry name" value="PRK05249.1"/>
    <property type="match status" value="1"/>
</dbReference>
<dbReference type="Gene3D" id="3.30.390.30">
    <property type="match status" value="1"/>
</dbReference>
<dbReference type="Proteomes" id="UP000317093">
    <property type="component" value="Chromosome"/>
</dbReference>
<evidence type="ECO:0000256" key="9">
    <source>
        <dbReference type="ARBA" id="ARBA00022857"/>
    </source>
</evidence>
<protein>
    <recommendedName>
        <fullName evidence="5">Soluble pyridine nucleotide transhydrogenase</fullName>
        <ecNumber evidence="4">1.6.1.1</ecNumber>
    </recommendedName>
    <alternativeName>
        <fullName evidence="12">NAD(P)(+) transhydrogenase [B-specific]</fullName>
    </alternativeName>
</protein>
<comment type="cofactor">
    <cofactor evidence="13">
        <name>FAD</name>
        <dbReference type="ChEBI" id="CHEBI:57692"/>
    </cofactor>
    <text evidence="13">Binds 1 FAD per subunit.</text>
</comment>
<comment type="similarity">
    <text evidence="3">Belongs to the class-I pyridine nucleotide-disulfide oxidoreductase family.</text>
</comment>
<name>A0A518B3D3_9BACT</name>
<dbReference type="PANTHER" id="PTHR22912">
    <property type="entry name" value="DISULFIDE OXIDOREDUCTASE"/>
    <property type="match status" value="1"/>
</dbReference>
<dbReference type="GO" id="GO:0006103">
    <property type="term" value="P:2-oxoglutarate metabolic process"/>
    <property type="evidence" value="ECO:0007669"/>
    <property type="project" value="TreeGrafter"/>
</dbReference>
<keyword evidence="11 13" id="KW-0520">NAD</keyword>
<evidence type="ECO:0000256" key="5">
    <source>
        <dbReference type="ARBA" id="ARBA00016603"/>
    </source>
</evidence>
<comment type="subcellular location">
    <subcellularLocation>
        <location evidence="2">Cytoplasm</location>
    </subcellularLocation>
</comment>
<keyword evidence="13" id="KW-0547">Nucleotide-binding</keyword>